<comment type="caution">
    <text evidence="1">The sequence shown here is derived from an EMBL/GenBank/DDBJ whole genome shotgun (WGS) entry which is preliminary data.</text>
</comment>
<gene>
    <name evidence="1" type="ORF">DFP95_13015</name>
</gene>
<evidence type="ECO:0000313" key="1">
    <source>
        <dbReference type="EMBL" id="RED52811.1"/>
    </source>
</evidence>
<keyword evidence="2" id="KW-1185">Reference proteome</keyword>
<name>A0A3D9HTX0_9BACL</name>
<organism evidence="1 2">
    <name type="scientific">Cohnella lupini</name>
    <dbReference type="NCBI Taxonomy" id="1294267"/>
    <lineage>
        <taxon>Bacteria</taxon>
        <taxon>Bacillati</taxon>
        <taxon>Bacillota</taxon>
        <taxon>Bacilli</taxon>
        <taxon>Bacillales</taxon>
        <taxon>Paenibacillaceae</taxon>
        <taxon>Cohnella</taxon>
    </lineage>
</organism>
<dbReference type="EMBL" id="QRDY01000030">
    <property type="protein sequence ID" value="RED52811.1"/>
    <property type="molecule type" value="Genomic_DNA"/>
</dbReference>
<reference evidence="1 2" key="1">
    <citation type="submission" date="2018-07" db="EMBL/GenBank/DDBJ databases">
        <title>Genomic Encyclopedia of Type Strains, Phase III (KMG-III): the genomes of soil and plant-associated and newly described type strains.</title>
        <authorList>
            <person name="Whitman W."/>
        </authorList>
    </citation>
    <scope>NUCLEOTIDE SEQUENCE [LARGE SCALE GENOMIC DNA]</scope>
    <source>
        <strain evidence="1 2">CECT 8236</strain>
    </source>
</reference>
<dbReference type="OrthoDB" id="2624093at2"/>
<dbReference type="RefSeq" id="WP_115995633.1">
    <property type="nucleotide sequence ID" value="NZ_QRDY01000030.1"/>
</dbReference>
<dbReference type="AlphaFoldDB" id="A0A3D9HTX0"/>
<evidence type="ECO:0000313" key="2">
    <source>
        <dbReference type="Proteomes" id="UP000256869"/>
    </source>
</evidence>
<dbReference type="Proteomes" id="UP000256869">
    <property type="component" value="Unassembled WGS sequence"/>
</dbReference>
<protein>
    <submittedName>
        <fullName evidence="1">Uncharacterized protein</fullName>
    </submittedName>
</protein>
<accession>A0A3D9HTX0</accession>
<sequence length="192" mass="22090">MIVVSRKRYLPVMVNTLVLAKEDWYYYIHRDVYDQATILADRFETLQSLVDLVGGNQGKEETVAWFYGTAPKPLHVLAPYLALIDGEVERDIELCCGVLHVITAMINVRSFILKPMEIRKSVSFSVSIREEYEMAWERFFSTSVPYEKRDEAAPYPLQAQAQPIQRAFEVPNVVIDEASSRTEKNATRKLLL</sequence>
<proteinExistence type="predicted"/>